<comment type="cofactor">
    <cofactor evidence="1">
        <name>FAD</name>
        <dbReference type="ChEBI" id="CHEBI:57692"/>
    </cofactor>
</comment>
<dbReference type="PRINTS" id="PR00368">
    <property type="entry name" value="FADPNR"/>
</dbReference>
<organism evidence="8 9">
    <name type="scientific">Actinomadura gamaensis</name>
    <dbReference type="NCBI Taxonomy" id="1763541"/>
    <lineage>
        <taxon>Bacteria</taxon>
        <taxon>Bacillati</taxon>
        <taxon>Actinomycetota</taxon>
        <taxon>Actinomycetes</taxon>
        <taxon>Streptosporangiales</taxon>
        <taxon>Thermomonosporaceae</taxon>
        <taxon>Actinomadura</taxon>
    </lineage>
</organism>
<dbReference type="PANTHER" id="PTHR43014:SF2">
    <property type="entry name" value="MERCURIC REDUCTASE"/>
    <property type="match status" value="1"/>
</dbReference>
<evidence type="ECO:0000313" key="8">
    <source>
        <dbReference type="EMBL" id="MFC4905809.1"/>
    </source>
</evidence>
<dbReference type="RefSeq" id="WP_378251549.1">
    <property type="nucleotide sequence ID" value="NZ_JBHSIT010000001.1"/>
</dbReference>
<name>A0ABV9TQC0_9ACTN</name>
<dbReference type="GO" id="GO:0016491">
    <property type="term" value="F:oxidoreductase activity"/>
    <property type="evidence" value="ECO:0007669"/>
    <property type="project" value="UniProtKB-KW"/>
</dbReference>
<dbReference type="Gene3D" id="3.50.50.60">
    <property type="entry name" value="FAD/NAD(P)-binding domain"/>
    <property type="match status" value="3"/>
</dbReference>
<dbReference type="Gene3D" id="3.30.390.30">
    <property type="match status" value="1"/>
</dbReference>
<dbReference type="InterPro" id="IPR036188">
    <property type="entry name" value="FAD/NAD-bd_sf"/>
</dbReference>
<evidence type="ECO:0000259" key="6">
    <source>
        <dbReference type="Pfam" id="PF02852"/>
    </source>
</evidence>
<gene>
    <name evidence="8" type="ORF">ACFPCY_00620</name>
</gene>
<dbReference type="InterPro" id="IPR016156">
    <property type="entry name" value="FAD/NAD-linked_Rdtase_dimer_sf"/>
</dbReference>
<keyword evidence="3" id="KW-0285">Flavoprotein</keyword>
<proteinExistence type="inferred from homology"/>
<comment type="caution">
    <text evidence="8">The sequence shown here is derived from an EMBL/GenBank/DDBJ whole genome shotgun (WGS) entry which is preliminary data.</text>
</comment>
<dbReference type="Pfam" id="PF02852">
    <property type="entry name" value="Pyr_redox_dim"/>
    <property type="match status" value="1"/>
</dbReference>
<keyword evidence="8" id="KW-0560">Oxidoreductase</keyword>
<protein>
    <submittedName>
        <fullName evidence="8">Dihydrolipoyl dehydrogenase family protein</fullName>
        <ecNumber evidence="8">1.-.-.-</ecNumber>
    </submittedName>
</protein>
<evidence type="ECO:0000256" key="4">
    <source>
        <dbReference type="ARBA" id="ARBA00022827"/>
    </source>
</evidence>
<evidence type="ECO:0000256" key="2">
    <source>
        <dbReference type="ARBA" id="ARBA00007532"/>
    </source>
</evidence>
<evidence type="ECO:0000256" key="5">
    <source>
        <dbReference type="SAM" id="MobiDB-lite"/>
    </source>
</evidence>
<sequence length="558" mass="57612">MSLSQNHFDVVVLGGGTAGELAAAELAHAGRDVALVENRLVGGESPYFACVPSKSLLLSARRGETWELAVARRDEVTGNLDDGRAVARLAEAGVTVLRGWGRITGPGVLDVDGARYRFTDLVVSTGSEPAVPAVEGLADVPVWTSDEALTVPDLPRRLVVLGGGPVGCEMAQVYAAFGSAVTVVEASGRLLTAEAPFAGEILADALRRMGVDLRLGAEPARVERGPGGLRLWLSDGGVLEADRVLVAAGRRPRVEGLGLETLGLAVQPGRPLPVDATCHVHPLGSSSFTTETRVLNVPRPGEPAETEMRLPNGMAPETVHPNGTSAGTHAVDAGTGHPNGTATATRQPDAVGAGTQHAEAMDGAVEPSEPADGGMGHPDVADGGMRHPDGVENVMGHPGGGGVWAAGDVTGVARTTHAARYQARVVVANVLGKHREADYRAIPRVVYTAPTVYAVGVSPVLAEQAGLRLISAGFDLSGTARAAVDADDRGRVELYADADRGLLVGAAAVGPYAEEWMSEIALAIRAETPLSLLTDVVHAFPTFGEAVEAPLRELAGRL</sequence>
<dbReference type="PIRSF" id="PIRSF000350">
    <property type="entry name" value="Mercury_reductase_MerA"/>
    <property type="match status" value="1"/>
</dbReference>
<keyword evidence="9" id="KW-1185">Reference proteome</keyword>
<dbReference type="InterPro" id="IPR004099">
    <property type="entry name" value="Pyr_nucl-diS_OxRdtase_dimer"/>
</dbReference>
<dbReference type="PANTHER" id="PTHR43014">
    <property type="entry name" value="MERCURIC REDUCTASE"/>
    <property type="match status" value="1"/>
</dbReference>
<dbReference type="Pfam" id="PF07992">
    <property type="entry name" value="Pyr_redox_2"/>
    <property type="match status" value="1"/>
</dbReference>
<comment type="similarity">
    <text evidence="2">Belongs to the class-I pyridine nucleotide-disulfide oxidoreductase family.</text>
</comment>
<evidence type="ECO:0000256" key="3">
    <source>
        <dbReference type="ARBA" id="ARBA00022630"/>
    </source>
</evidence>
<dbReference type="InterPro" id="IPR023753">
    <property type="entry name" value="FAD/NAD-binding_dom"/>
</dbReference>
<feature type="region of interest" description="Disordered" evidence="5">
    <location>
        <begin position="324"/>
        <end position="346"/>
    </location>
</feature>
<dbReference type="PRINTS" id="PR00411">
    <property type="entry name" value="PNDRDTASEI"/>
</dbReference>
<feature type="domain" description="Pyridine nucleotide-disulphide oxidoreductase dimerisation" evidence="6">
    <location>
        <begin position="442"/>
        <end position="548"/>
    </location>
</feature>
<feature type="domain" description="FAD/NAD(P)-binding" evidence="7">
    <location>
        <begin position="8"/>
        <end position="280"/>
    </location>
</feature>
<dbReference type="InterPro" id="IPR001100">
    <property type="entry name" value="Pyr_nuc-diS_OxRdtase"/>
</dbReference>
<accession>A0ABV9TQC0</accession>
<evidence type="ECO:0000256" key="1">
    <source>
        <dbReference type="ARBA" id="ARBA00001974"/>
    </source>
</evidence>
<evidence type="ECO:0000313" key="9">
    <source>
        <dbReference type="Proteomes" id="UP001595872"/>
    </source>
</evidence>
<dbReference type="SUPFAM" id="SSF51905">
    <property type="entry name" value="FAD/NAD(P)-binding domain"/>
    <property type="match status" value="1"/>
</dbReference>
<evidence type="ECO:0000259" key="7">
    <source>
        <dbReference type="Pfam" id="PF07992"/>
    </source>
</evidence>
<reference evidence="9" key="1">
    <citation type="journal article" date="2019" name="Int. J. Syst. Evol. Microbiol.">
        <title>The Global Catalogue of Microorganisms (GCM) 10K type strain sequencing project: providing services to taxonomists for standard genome sequencing and annotation.</title>
        <authorList>
            <consortium name="The Broad Institute Genomics Platform"/>
            <consortium name="The Broad Institute Genome Sequencing Center for Infectious Disease"/>
            <person name="Wu L."/>
            <person name="Ma J."/>
        </authorList>
    </citation>
    <scope>NUCLEOTIDE SEQUENCE [LARGE SCALE GENOMIC DNA]</scope>
    <source>
        <strain evidence="9">KLKA75</strain>
    </source>
</reference>
<dbReference type="SUPFAM" id="SSF55424">
    <property type="entry name" value="FAD/NAD-linked reductases, dimerisation (C-terminal) domain"/>
    <property type="match status" value="1"/>
</dbReference>
<keyword evidence="4" id="KW-0274">FAD</keyword>
<dbReference type="EC" id="1.-.-.-" evidence="8"/>
<dbReference type="Proteomes" id="UP001595872">
    <property type="component" value="Unassembled WGS sequence"/>
</dbReference>
<dbReference type="EMBL" id="JBHSIT010000001">
    <property type="protein sequence ID" value="MFC4905809.1"/>
    <property type="molecule type" value="Genomic_DNA"/>
</dbReference>